<evidence type="ECO:0000256" key="3">
    <source>
        <dbReference type="ARBA" id="ARBA00022692"/>
    </source>
</evidence>
<evidence type="ECO:0000256" key="5">
    <source>
        <dbReference type="ARBA" id="ARBA00023136"/>
    </source>
</evidence>
<feature type="transmembrane region" description="Helical" evidence="6">
    <location>
        <begin position="42"/>
        <end position="61"/>
    </location>
</feature>
<evidence type="ECO:0000256" key="2">
    <source>
        <dbReference type="ARBA" id="ARBA00010350"/>
    </source>
</evidence>
<dbReference type="EMBL" id="ACYU01000093">
    <property type="protein sequence ID" value="EEW06682.1"/>
    <property type="molecule type" value="Genomic_DNA"/>
</dbReference>
<comment type="similarity">
    <text evidence="2 6">Belongs to the BI1 family.</text>
</comment>
<comment type="caution">
    <text evidence="7">The sequence shown here is derived from an EMBL/GenBank/DDBJ whole genome shotgun (WGS) entry which is preliminary data.</text>
</comment>
<accession>D2YEY8</accession>
<protein>
    <recommendedName>
        <fullName evidence="9">Histidine kinase</fullName>
    </recommendedName>
</protein>
<feature type="transmembrane region" description="Helical" evidence="6">
    <location>
        <begin position="73"/>
        <end position="93"/>
    </location>
</feature>
<organism evidence="7 8">
    <name type="scientific">Vibrio mimicus VM603</name>
    <dbReference type="NCBI Taxonomy" id="671074"/>
    <lineage>
        <taxon>Bacteria</taxon>
        <taxon>Pseudomonadati</taxon>
        <taxon>Pseudomonadota</taxon>
        <taxon>Gammaproteobacteria</taxon>
        <taxon>Vibrionales</taxon>
        <taxon>Vibrionaceae</taxon>
        <taxon>Vibrio</taxon>
    </lineage>
</organism>
<feature type="transmembrane region" description="Helical" evidence="6">
    <location>
        <begin position="185"/>
        <end position="203"/>
    </location>
</feature>
<keyword evidence="3 6" id="KW-0812">Transmembrane</keyword>
<sequence>MVCVASPLGGRYVNSGKRRTGLMESNVFERTNIGEPEISSRLYNLTIGAVLCWGFWVNWLMVGNIPVESITSINPWIFFIGYLASCFFGIYLFSKSSNPLVSFAGYNFVVVPFGLIINIVVSNYDPSLVLEAIKVTGLVTGIMMLLGTMFPVFFQKISGALTIALIAVIVVELFQIFILGIHQEWLDWAVVIIFCGYIGYDWGRANQIPKTIDNAVDSAAALYMDIINLFLRIVRIMGRK</sequence>
<evidence type="ECO:0008006" key="9">
    <source>
        <dbReference type="Google" id="ProtNLM"/>
    </source>
</evidence>
<evidence type="ECO:0000313" key="8">
    <source>
        <dbReference type="Proteomes" id="UP000004827"/>
    </source>
</evidence>
<proteinExistence type="inferred from homology"/>
<feature type="transmembrane region" description="Helical" evidence="6">
    <location>
        <begin position="100"/>
        <end position="121"/>
    </location>
</feature>
<evidence type="ECO:0000256" key="4">
    <source>
        <dbReference type="ARBA" id="ARBA00022989"/>
    </source>
</evidence>
<evidence type="ECO:0000256" key="1">
    <source>
        <dbReference type="ARBA" id="ARBA00004141"/>
    </source>
</evidence>
<dbReference type="Pfam" id="PF01027">
    <property type="entry name" value="Bax1-I"/>
    <property type="match status" value="1"/>
</dbReference>
<evidence type="ECO:0000256" key="6">
    <source>
        <dbReference type="RuleBase" id="RU004379"/>
    </source>
</evidence>
<keyword evidence="5 6" id="KW-0472">Membrane</keyword>
<dbReference type="InterPro" id="IPR006214">
    <property type="entry name" value="Bax_inhibitor_1-related"/>
</dbReference>
<dbReference type="AlphaFoldDB" id="D2YEY8"/>
<reference evidence="7 8" key="1">
    <citation type="journal article" date="2009" name="BMC Evol. Biol.">
        <title>Genomic taxonomy of Vibrios.</title>
        <authorList>
            <person name="Thompson C.C."/>
            <person name="Vicente A.C."/>
            <person name="Souza R.C."/>
            <person name="Vasconcelos A.T."/>
            <person name="Vesth T."/>
            <person name="Alves N.Jr."/>
            <person name="Ussery D.W."/>
            <person name="Iida T."/>
            <person name="Thompson F.L."/>
        </authorList>
    </citation>
    <scope>NUCLEOTIDE SEQUENCE [LARGE SCALE GENOMIC DNA]</scope>
    <source>
        <strain evidence="7 8">VM603</strain>
    </source>
</reference>
<name>D2YEY8_VIBMI</name>
<dbReference type="PANTHER" id="PTHR23291">
    <property type="entry name" value="BAX INHIBITOR-RELATED"/>
    <property type="match status" value="1"/>
</dbReference>
<dbReference type="PANTHER" id="PTHR23291:SF50">
    <property type="entry name" value="PROTEIN LIFEGUARD 4"/>
    <property type="match status" value="1"/>
</dbReference>
<keyword evidence="4 6" id="KW-1133">Transmembrane helix</keyword>
<evidence type="ECO:0000313" key="7">
    <source>
        <dbReference type="EMBL" id="EEW06682.1"/>
    </source>
</evidence>
<dbReference type="Proteomes" id="UP000004827">
    <property type="component" value="Unassembled WGS sequence"/>
</dbReference>
<dbReference type="GO" id="GO:0005886">
    <property type="term" value="C:plasma membrane"/>
    <property type="evidence" value="ECO:0007669"/>
    <property type="project" value="TreeGrafter"/>
</dbReference>
<comment type="subcellular location">
    <subcellularLocation>
        <location evidence="1">Membrane</location>
        <topology evidence="1">Multi-pass membrane protein</topology>
    </subcellularLocation>
</comment>
<gene>
    <name evidence="7" type="ORF">VMB_20850</name>
</gene>
<feature type="transmembrane region" description="Helical" evidence="6">
    <location>
        <begin position="133"/>
        <end position="154"/>
    </location>
</feature>
<feature type="transmembrane region" description="Helical" evidence="6">
    <location>
        <begin position="161"/>
        <end position="179"/>
    </location>
</feature>